<feature type="domain" description="Tyrosine specific protein phosphatases" evidence="1">
    <location>
        <begin position="113"/>
        <end position="173"/>
    </location>
</feature>
<dbReference type="PROSITE" id="PS00383">
    <property type="entry name" value="TYR_PHOSPHATASE_1"/>
    <property type="match status" value="1"/>
</dbReference>
<dbReference type="InterPro" id="IPR016130">
    <property type="entry name" value="Tyr_Pase_AS"/>
</dbReference>
<dbReference type="Proteomes" id="UP000182130">
    <property type="component" value="Unassembled WGS sequence"/>
</dbReference>
<evidence type="ECO:0000259" key="1">
    <source>
        <dbReference type="PROSITE" id="PS50056"/>
    </source>
</evidence>
<dbReference type="RefSeq" id="WP_084110759.1">
    <property type="nucleotide sequence ID" value="NZ_FNEI01000002.1"/>
</dbReference>
<dbReference type="InterPro" id="IPR026893">
    <property type="entry name" value="Tyr/Ser_Pase_IphP-type"/>
</dbReference>
<gene>
    <name evidence="2" type="ORF">SAMN05216555_102285</name>
</gene>
<evidence type="ECO:0000313" key="2">
    <source>
        <dbReference type="EMBL" id="SDI43980.1"/>
    </source>
</evidence>
<dbReference type="AlphaFoldDB" id="A0A1G8KM75"/>
<reference evidence="3" key="1">
    <citation type="submission" date="2016-10" db="EMBL/GenBank/DDBJ databases">
        <authorList>
            <person name="Varghese N."/>
            <person name="Submissions S."/>
        </authorList>
    </citation>
    <scope>NUCLEOTIDE SEQUENCE [LARGE SCALE GENOMIC DNA]</scope>
    <source>
        <strain evidence="3">CGMCC 1.10783</strain>
    </source>
</reference>
<dbReference type="Gene3D" id="3.90.190.10">
    <property type="entry name" value="Protein tyrosine phosphatase superfamily"/>
    <property type="match status" value="1"/>
</dbReference>
<protein>
    <submittedName>
        <fullName evidence="2">Tyrosine phosphatase family protein</fullName>
    </submittedName>
</protein>
<dbReference type="GO" id="GO:0004721">
    <property type="term" value="F:phosphoprotein phosphatase activity"/>
    <property type="evidence" value="ECO:0007669"/>
    <property type="project" value="InterPro"/>
</dbReference>
<dbReference type="STRING" id="1045773.SAMN05216555_102285"/>
<dbReference type="PROSITE" id="PS50056">
    <property type="entry name" value="TYR_PHOSPHATASE_2"/>
    <property type="match status" value="1"/>
</dbReference>
<organism evidence="2 3">
    <name type="scientific">Arthrobacter cupressi</name>
    <dbReference type="NCBI Taxonomy" id="1045773"/>
    <lineage>
        <taxon>Bacteria</taxon>
        <taxon>Bacillati</taxon>
        <taxon>Actinomycetota</taxon>
        <taxon>Actinomycetes</taxon>
        <taxon>Micrococcales</taxon>
        <taxon>Micrococcaceae</taxon>
        <taxon>Arthrobacter</taxon>
    </lineage>
</organism>
<dbReference type="SUPFAM" id="SSF52799">
    <property type="entry name" value="(Phosphotyrosine protein) phosphatases II"/>
    <property type="match status" value="1"/>
</dbReference>
<evidence type="ECO:0000313" key="3">
    <source>
        <dbReference type="Proteomes" id="UP000182130"/>
    </source>
</evidence>
<sequence length="243" mass="27083">MDGILPGMTPRRVDWDGAVNAWQVAGDVYRMGRREWVTAGGWQQMYDDGVRTVIDLRTSGERQPRDSDPDVPAELLRRFEVLHCPTEDPDAEEFGELFGPYLKDPAHYGDYLRLFAGQLAAVFKAIAAARGKVVVHCSAGRDRSGIIAVMLQLLAGAGEEEIVQGYRQGMRGINERHRTHGVPHVHERYLDDASLEALLRIREVSLLEFIRALDVQGFLAANGLTAAEIEAVRRKVKESPANH</sequence>
<name>A0A1G8KM75_9MICC</name>
<accession>A0A1G8KM75</accession>
<proteinExistence type="predicted"/>
<dbReference type="InterPro" id="IPR000387">
    <property type="entry name" value="Tyr_Pase_dom"/>
</dbReference>
<dbReference type="Pfam" id="PF13350">
    <property type="entry name" value="Y_phosphatase3"/>
    <property type="match status" value="1"/>
</dbReference>
<keyword evidence="3" id="KW-1185">Reference proteome</keyword>
<dbReference type="EMBL" id="FNEI01000002">
    <property type="protein sequence ID" value="SDI43980.1"/>
    <property type="molecule type" value="Genomic_DNA"/>
</dbReference>
<dbReference type="InterPro" id="IPR029021">
    <property type="entry name" value="Prot-tyrosine_phosphatase-like"/>
</dbReference>